<comment type="caution">
    <text evidence="2">The sequence shown here is derived from an EMBL/GenBank/DDBJ whole genome shotgun (WGS) entry which is preliminary data.</text>
</comment>
<dbReference type="EMBL" id="JAUEPP010000002">
    <property type="protein sequence ID" value="KAK3351929.1"/>
    <property type="molecule type" value="Genomic_DNA"/>
</dbReference>
<accession>A0AAE0JLM4</accession>
<reference evidence="2" key="2">
    <citation type="submission" date="2023-06" db="EMBL/GenBank/DDBJ databases">
        <authorList>
            <consortium name="Lawrence Berkeley National Laboratory"/>
            <person name="Haridas S."/>
            <person name="Hensen N."/>
            <person name="Bonometti L."/>
            <person name="Westerberg I."/>
            <person name="Brannstrom I.O."/>
            <person name="Guillou S."/>
            <person name="Cros-Aarteil S."/>
            <person name="Calhoun S."/>
            <person name="Kuo A."/>
            <person name="Mondo S."/>
            <person name="Pangilinan J."/>
            <person name="Riley R."/>
            <person name="Labutti K."/>
            <person name="Andreopoulos B."/>
            <person name="Lipzen A."/>
            <person name="Chen C."/>
            <person name="Yanf M."/>
            <person name="Daum C."/>
            <person name="Ng V."/>
            <person name="Clum A."/>
            <person name="Steindorff A."/>
            <person name="Ohm R."/>
            <person name="Martin F."/>
            <person name="Silar P."/>
            <person name="Natvig D."/>
            <person name="Lalanne C."/>
            <person name="Gautier V."/>
            <person name="Ament-Velasquez S.L."/>
            <person name="Kruys A."/>
            <person name="Hutchinson M.I."/>
            <person name="Powell A.J."/>
            <person name="Barry K."/>
            <person name="Miller A.N."/>
            <person name="Grigoriev I.V."/>
            <person name="Debuchy R."/>
            <person name="Gladieux P."/>
            <person name="Thoren M.H."/>
            <person name="Johannesson H."/>
        </authorList>
    </citation>
    <scope>NUCLEOTIDE SEQUENCE</scope>
    <source>
        <strain evidence="2">CBS 560.94</strain>
    </source>
</reference>
<dbReference type="AlphaFoldDB" id="A0AAE0JLM4"/>
<sequence length="277" mass="33018">MTTFHPFPQLPWELRAQIWEMAVEPRNVSVVLPLGYNDFEPYEDHPKFELWGPRIWTYTPAPAALHTCQEARNHLQRQRIYEQAFRITPTVRLKRFPNTLKFRVWRYGKKSRRGVVDELDANAEAERARRYVWVNFDMDIINIGVIKFSAFKNFDGAKIQRLQTKIRSRRFEYPESTYLVDTFPNLRELYIECSVGDVENWDEHYEKLDELVGAENVWLYPHWLGPGIFSSVITLAKMREELHEFWRREEEEERERSGDGYPMGCDGRCGMHLPSQL</sequence>
<reference evidence="2" key="1">
    <citation type="journal article" date="2023" name="Mol. Phylogenet. Evol.">
        <title>Genome-scale phylogeny and comparative genomics of the fungal order Sordariales.</title>
        <authorList>
            <person name="Hensen N."/>
            <person name="Bonometti L."/>
            <person name="Westerberg I."/>
            <person name="Brannstrom I.O."/>
            <person name="Guillou S."/>
            <person name="Cros-Aarteil S."/>
            <person name="Calhoun S."/>
            <person name="Haridas S."/>
            <person name="Kuo A."/>
            <person name="Mondo S."/>
            <person name="Pangilinan J."/>
            <person name="Riley R."/>
            <person name="LaButti K."/>
            <person name="Andreopoulos B."/>
            <person name="Lipzen A."/>
            <person name="Chen C."/>
            <person name="Yan M."/>
            <person name="Daum C."/>
            <person name="Ng V."/>
            <person name="Clum A."/>
            <person name="Steindorff A."/>
            <person name="Ohm R.A."/>
            <person name="Martin F."/>
            <person name="Silar P."/>
            <person name="Natvig D.O."/>
            <person name="Lalanne C."/>
            <person name="Gautier V."/>
            <person name="Ament-Velasquez S.L."/>
            <person name="Kruys A."/>
            <person name="Hutchinson M.I."/>
            <person name="Powell A.J."/>
            <person name="Barry K."/>
            <person name="Miller A.N."/>
            <person name="Grigoriev I.V."/>
            <person name="Debuchy R."/>
            <person name="Gladieux P."/>
            <person name="Hiltunen Thoren M."/>
            <person name="Johannesson H."/>
        </authorList>
    </citation>
    <scope>NUCLEOTIDE SEQUENCE</scope>
    <source>
        <strain evidence="2">CBS 560.94</strain>
    </source>
</reference>
<evidence type="ECO:0000313" key="2">
    <source>
        <dbReference type="EMBL" id="KAK3351929.1"/>
    </source>
</evidence>
<feature type="domain" description="2EXR" evidence="1">
    <location>
        <begin position="4"/>
        <end position="141"/>
    </location>
</feature>
<evidence type="ECO:0000259" key="1">
    <source>
        <dbReference type="Pfam" id="PF20150"/>
    </source>
</evidence>
<dbReference type="Proteomes" id="UP001278500">
    <property type="component" value="Unassembled WGS sequence"/>
</dbReference>
<evidence type="ECO:0000313" key="3">
    <source>
        <dbReference type="Proteomes" id="UP001278500"/>
    </source>
</evidence>
<dbReference type="PANTHER" id="PTHR35910:SF1">
    <property type="entry name" value="2EXR DOMAIN-CONTAINING PROTEIN"/>
    <property type="match status" value="1"/>
</dbReference>
<protein>
    <recommendedName>
        <fullName evidence="1">2EXR domain-containing protein</fullName>
    </recommendedName>
</protein>
<dbReference type="GeneID" id="87858073"/>
<gene>
    <name evidence="2" type="ORF">B0H65DRAFT_139819</name>
</gene>
<organism evidence="2 3">
    <name type="scientific">Neurospora tetraspora</name>
    <dbReference type="NCBI Taxonomy" id="94610"/>
    <lineage>
        <taxon>Eukaryota</taxon>
        <taxon>Fungi</taxon>
        <taxon>Dikarya</taxon>
        <taxon>Ascomycota</taxon>
        <taxon>Pezizomycotina</taxon>
        <taxon>Sordariomycetes</taxon>
        <taxon>Sordariomycetidae</taxon>
        <taxon>Sordariales</taxon>
        <taxon>Sordariaceae</taxon>
        <taxon>Neurospora</taxon>
    </lineage>
</organism>
<proteinExistence type="predicted"/>
<keyword evidence="3" id="KW-1185">Reference proteome</keyword>
<dbReference type="Pfam" id="PF20150">
    <property type="entry name" value="2EXR"/>
    <property type="match status" value="1"/>
</dbReference>
<name>A0AAE0JLM4_9PEZI</name>
<dbReference type="PANTHER" id="PTHR35910">
    <property type="entry name" value="2EXR DOMAIN-CONTAINING PROTEIN"/>
    <property type="match status" value="1"/>
</dbReference>
<dbReference type="InterPro" id="IPR045518">
    <property type="entry name" value="2EXR"/>
</dbReference>
<dbReference type="RefSeq" id="XP_062685224.1">
    <property type="nucleotide sequence ID" value="XM_062820919.1"/>
</dbReference>